<comment type="similarity">
    <text evidence="3">Belongs to the methyltransferase superfamily. NTM1 family.</text>
</comment>
<keyword evidence="4" id="KW-0489">Methyltransferase</keyword>
<dbReference type="CDD" id="cd02440">
    <property type="entry name" value="AdoMet_MTases"/>
    <property type="match status" value="1"/>
</dbReference>
<proteinExistence type="inferred from homology"/>
<dbReference type="GO" id="GO:0008276">
    <property type="term" value="F:protein methyltransferase activity"/>
    <property type="evidence" value="ECO:0007669"/>
    <property type="project" value="UniProtKB-ARBA"/>
</dbReference>
<sequence length="496" mass="58729">MPNAILRLCCYQTKAYKRRELKNRKAFLNYWNNYGHKDDIKGTMLDNDSNNFEETDRYDVCGMLPCLKNKTVLDIGAGIGRFTAELGKDARCIYVSEFKQQYIKQLKELKRIAKKYDKKIIVKHVDATKLNYKEEKFHLIFTNWLFMNFSDTECVDFLIKSLKWLKKEGHLKFRESCCGTFKRNDLCNNSSSYDSLNEDNFAIHRIISVYIRIIEQVRYMDSKGEKWKFNVVICGSVPAYINKASNWNEVQLLAKKIKANKRDLIPSMDELIHNFNEHWVIFQEKVDTTINTGSLYFADKLFLNELESVSSSNFENSKIPRVIFIYQPYLNPWYKRINPFNIQTIDNSFIWTNEGNRELFRCSLKAANTKLNKKIYFTYCKNNIMNLFNYVKQRKVILTDFLAIDLLNNQPLNFVNEFLNLFHPNGKIILLESFLNDTEKNLKLNKTDYPYKIEIKSEYIYSYVKNSGLFEDEVVSYICGRNWMMITVYLNNLKLS</sequence>
<keyword evidence="6" id="KW-0949">S-adenosyl-L-methionine</keyword>
<evidence type="ECO:0000256" key="7">
    <source>
        <dbReference type="ARBA" id="ARBA00035674"/>
    </source>
</evidence>
<keyword evidence="5" id="KW-0808">Transferase</keyword>
<comment type="pathway">
    <text evidence="1">Phospholipid metabolism; phosphatidylcholine biosynthesis.</text>
</comment>
<dbReference type="Pfam" id="PF05891">
    <property type="entry name" value="Methyltransf_PK"/>
    <property type="match status" value="1"/>
</dbReference>
<name>A0A0N4ZDH2_PARTI</name>
<evidence type="ECO:0000256" key="6">
    <source>
        <dbReference type="ARBA" id="ARBA00022691"/>
    </source>
</evidence>
<evidence type="ECO:0000256" key="2">
    <source>
        <dbReference type="ARBA" id="ARBA00005189"/>
    </source>
</evidence>
<evidence type="ECO:0000313" key="8">
    <source>
        <dbReference type="Proteomes" id="UP000038045"/>
    </source>
</evidence>
<dbReference type="InterPro" id="IPR029063">
    <property type="entry name" value="SAM-dependent_MTases_sf"/>
</dbReference>
<accession>A0A0N4ZDH2</accession>
<dbReference type="Gene3D" id="3.40.50.150">
    <property type="entry name" value="Vaccinia Virus protein VP39"/>
    <property type="match status" value="1"/>
</dbReference>
<protein>
    <recommendedName>
        <fullName evidence="7">phosphoethanolamine N-methyltransferase</fullName>
        <ecNumber evidence="7">2.1.1.103</ecNumber>
    </recommendedName>
</protein>
<evidence type="ECO:0000256" key="5">
    <source>
        <dbReference type="ARBA" id="ARBA00022679"/>
    </source>
</evidence>
<dbReference type="InterPro" id="IPR008576">
    <property type="entry name" value="MeTrfase_NTM1"/>
</dbReference>
<evidence type="ECO:0000313" key="9">
    <source>
        <dbReference type="WBParaSite" id="PTRK_0000563500.1"/>
    </source>
</evidence>
<dbReference type="WBParaSite" id="PTRK_0000563500.1">
    <property type="protein sequence ID" value="PTRK_0000563500.1"/>
    <property type="gene ID" value="PTRK_0000563500"/>
</dbReference>
<dbReference type="EC" id="2.1.1.103" evidence="7"/>
<dbReference type="Gene3D" id="3.40.50.12180">
    <property type="match status" value="1"/>
</dbReference>
<dbReference type="GO" id="GO:0032259">
    <property type="term" value="P:methylation"/>
    <property type="evidence" value="ECO:0007669"/>
    <property type="project" value="UniProtKB-KW"/>
</dbReference>
<organism evidence="8 9">
    <name type="scientific">Parastrongyloides trichosuri</name>
    <name type="common">Possum-specific nematode worm</name>
    <dbReference type="NCBI Taxonomy" id="131310"/>
    <lineage>
        <taxon>Eukaryota</taxon>
        <taxon>Metazoa</taxon>
        <taxon>Ecdysozoa</taxon>
        <taxon>Nematoda</taxon>
        <taxon>Chromadorea</taxon>
        <taxon>Rhabditida</taxon>
        <taxon>Tylenchina</taxon>
        <taxon>Panagrolaimomorpha</taxon>
        <taxon>Strongyloidoidea</taxon>
        <taxon>Strongyloididae</taxon>
        <taxon>Parastrongyloides</taxon>
    </lineage>
</organism>
<dbReference type="PANTHER" id="PTHR44307:SF18">
    <property type="entry name" value="PHOSPHOETHANOLAMINE N-METHYLTRANSFERASE 1"/>
    <property type="match status" value="1"/>
</dbReference>
<dbReference type="STRING" id="131310.A0A0N4ZDH2"/>
<dbReference type="Proteomes" id="UP000038045">
    <property type="component" value="Unplaced"/>
</dbReference>
<reference evidence="9" key="1">
    <citation type="submission" date="2017-02" db="UniProtKB">
        <authorList>
            <consortium name="WormBaseParasite"/>
        </authorList>
    </citation>
    <scope>IDENTIFICATION</scope>
</reference>
<dbReference type="SUPFAM" id="SSF53335">
    <property type="entry name" value="S-adenosyl-L-methionine-dependent methyltransferases"/>
    <property type="match status" value="1"/>
</dbReference>
<evidence type="ECO:0000256" key="1">
    <source>
        <dbReference type="ARBA" id="ARBA00004969"/>
    </source>
</evidence>
<evidence type="ECO:0000256" key="4">
    <source>
        <dbReference type="ARBA" id="ARBA00022603"/>
    </source>
</evidence>
<dbReference type="GO" id="GO:0000234">
    <property type="term" value="F:phosphoethanolamine N-methyltransferase activity"/>
    <property type="evidence" value="ECO:0007669"/>
    <property type="project" value="UniProtKB-EC"/>
</dbReference>
<comment type="pathway">
    <text evidence="2">Lipid metabolism.</text>
</comment>
<dbReference type="AlphaFoldDB" id="A0A0N4ZDH2"/>
<keyword evidence="8" id="KW-1185">Reference proteome</keyword>
<dbReference type="PANTHER" id="PTHR44307">
    <property type="entry name" value="PHOSPHOETHANOLAMINE METHYLTRANSFERASE"/>
    <property type="match status" value="1"/>
</dbReference>
<evidence type="ECO:0000256" key="3">
    <source>
        <dbReference type="ARBA" id="ARBA00009059"/>
    </source>
</evidence>